<dbReference type="OrthoDB" id="5739852at2"/>
<sequence>MSDKKEISNAEIKADEPILAKKGDAKTEQPKSKREQTEKTNPSSHRATQADPPKPETVVVKKGGSGLAFLALLVALGVGAAGYYFGQQEVAKINQKMTALENKIGSAPVTETTADSLPTIAQDNEQLTKLVNELKATDEKLSNLEVTLSDKDKALSALQSQVTNVASNMNAQPSEWLLSEADFLLTNALRKLMLDNDVETGIALLKISDEVLAKVSEPEAKTVRAAINADLKQLLSVDSIDQNAVMQRLSQLANSVDELVVMNLNFGDHDVQTQDEQVSDNVTDWKNNLQKTATSFLNHFIRISPRTDKVTQALLAPNQDIYLRENIRLRLQIAILAVPRQQNELYKQSLETVAAWVRSYFDTDTELAKNFLKSVDELAEQSIYVDVPNQLNSLNALDKLLNKKPQEIQKIEISADKGLTEANQAAAKEIKSEEKSEDTKADIKSEAVTSAVPKTEESKAEQPKADSPKTEDKPAENQ</sequence>
<dbReference type="AlphaFoldDB" id="A6VL85"/>
<evidence type="ECO:0000313" key="4">
    <source>
        <dbReference type="EMBL" id="ABR73732.1"/>
    </source>
</evidence>
<dbReference type="EMBL" id="CP000746">
    <property type="protein sequence ID" value="ABR73732.1"/>
    <property type="molecule type" value="Genomic_DNA"/>
</dbReference>
<dbReference type="STRING" id="339671.Asuc_0354"/>
<dbReference type="InterPro" id="IPR007470">
    <property type="entry name" value="HemX"/>
</dbReference>
<feature type="region of interest" description="Disordered" evidence="2">
    <location>
        <begin position="1"/>
        <end position="59"/>
    </location>
</feature>
<feature type="compositionally biased region" description="Basic and acidic residues" evidence="2">
    <location>
        <begin position="428"/>
        <end position="445"/>
    </location>
</feature>
<feature type="region of interest" description="Disordered" evidence="2">
    <location>
        <begin position="423"/>
        <end position="478"/>
    </location>
</feature>
<evidence type="ECO:0000256" key="2">
    <source>
        <dbReference type="SAM" id="MobiDB-lite"/>
    </source>
</evidence>
<keyword evidence="5" id="KW-1185">Reference proteome</keyword>
<protein>
    <recommendedName>
        <fullName evidence="6">HemX protein</fullName>
    </recommendedName>
</protein>
<keyword evidence="3" id="KW-1133">Transmembrane helix</keyword>
<dbReference type="Pfam" id="PF04375">
    <property type="entry name" value="HemX"/>
    <property type="match status" value="1"/>
</dbReference>
<dbReference type="Proteomes" id="UP000001114">
    <property type="component" value="Chromosome"/>
</dbReference>
<accession>A6VL85</accession>
<dbReference type="PANTHER" id="PTHR38043">
    <property type="entry name" value="PROTEIN HEMX"/>
    <property type="match status" value="1"/>
</dbReference>
<evidence type="ECO:0008006" key="6">
    <source>
        <dbReference type="Google" id="ProtNLM"/>
    </source>
</evidence>
<dbReference type="PANTHER" id="PTHR38043:SF1">
    <property type="entry name" value="PROTEIN HEMX"/>
    <property type="match status" value="1"/>
</dbReference>
<dbReference type="RefSeq" id="WP_011979007.1">
    <property type="nucleotide sequence ID" value="NC_009655.1"/>
</dbReference>
<feature type="compositionally biased region" description="Basic and acidic residues" evidence="2">
    <location>
        <begin position="454"/>
        <end position="478"/>
    </location>
</feature>
<keyword evidence="1" id="KW-0175">Coiled coil</keyword>
<feature type="compositionally biased region" description="Basic and acidic residues" evidence="2">
    <location>
        <begin position="1"/>
        <end position="38"/>
    </location>
</feature>
<evidence type="ECO:0000256" key="3">
    <source>
        <dbReference type="SAM" id="Phobius"/>
    </source>
</evidence>
<keyword evidence="3" id="KW-0812">Transmembrane</keyword>
<dbReference type="eggNOG" id="COG2959">
    <property type="taxonomic scope" value="Bacteria"/>
</dbReference>
<gene>
    <name evidence="4" type="ordered locus">Asuc_0354</name>
</gene>
<proteinExistence type="predicted"/>
<dbReference type="HOGENOM" id="CLU_036381_1_1_6"/>
<feature type="coiled-coil region" evidence="1">
    <location>
        <begin position="120"/>
        <end position="161"/>
    </location>
</feature>
<evidence type="ECO:0000256" key="1">
    <source>
        <dbReference type="SAM" id="Coils"/>
    </source>
</evidence>
<organism evidence="4 5">
    <name type="scientific">Actinobacillus succinogenes (strain ATCC 55618 / DSM 22257 / CCUG 43843 / 130Z)</name>
    <dbReference type="NCBI Taxonomy" id="339671"/>
    <lineage>
        <taxon>Bacteria</taxon>
        <taxon>Pseudomonadati</taxon>
        <taxon>Pseudomonadota</taxon>
        <taxon>Gammaproteobacteria</taxon>
        <taxon>Pasteurellales</taxon>
        <taxon>Pasteurellaceae</taxon>
        <taxon>Actinobacillus</taxon>
    </lineage>
</organism>
<evidence type="ECO:0000313" key="5">
    <source>
        <dbReference type="Proteomes" id="UP000001114"/>
    </source>
</evidence>
<feature type="transmembrane region" description="Helical" evidence="3">
    <location>
        <begin position="67"/>
        <end position="86"/>
    </location>
</feature>
<dbReference type="KEGG" id="asu:Asuc_0354"/>
<reference evidence="5" key="1">
    <citation type="journal article" date="2010" name="BMC Genomics">
        <title>A genomic perspective on the potential of Actinobacillus succinogenes for industrial succinate production.</title>
        <authorList>
            <person name="McKinlay J.B."/>
            <person name="Laivenieks M."/>
            <person name="Schindler B.D."/>
            <person name="McKinlay A.A."/>
            <person name="Siddaramappa S."/>
            <person name="Challacombe J.F."/>
            <person name="Lowry S.R."/>
            <person name="Clum A."/>
            <person name="Lapidus A.L."/>
            <person name="Burkhart K.B."/>
            <person name="Harkins V."/>
            <person name="Vieille C."/>
        </authorList>
    </citation>
    <scope>NUCLEOTIDE SEQUENCE [LARGE SCALE GENOMIC DNA]</scope>
    <source>
        <strain evidence="5">ATCC 55618 / DSM 22257 / CCUG 43843 / 130Z</strain>
    </source>
</reference>
<keyword evidence="3" id="KW-0472">Membrane</keyword>
<name>A6VL85_ACTSZ</name>